<dbReference type="EMBL" id="JAQQAL010000014">
    <property type="protein sequence ID" value="MDC7226558.1"/>
    <property type="molecule type" value="Genomic_DNA"/>
</dbReference>
<keyword evidence="9" id="KW-0067">ATP-binding</keyword>
<comment type="subcellular location">
    <subcellularLocation>
        <location evidence="2">Cell membrane</location>
    </subcellularLocation>
</comment>
<keyword evidence="11" id="KW-0472">Membrane</keyword>
<dbReference type="SUPFAM" id="SSF47384">
    <property type="entry name" value="Homodimeric domain of signal transducing histidine kinase"/>
    <property type="match status" value="1"/>
</dbReference>
<dbReference type="InterPro" id="IPR003594">
    <property type="entry name" value="HATPase_dom"/>
</dbReference>
<dbReference type="GO" id="GO:0005886">
    <property type="term" value="C:plasma membrane"/>
    <property type="evidence" value="ECO:0007669"/>
    <property type="project" value="UniProtKB-SubCell"/>
</dbReference>
<dbReference type="Gene3D" id="1.10.287.130">
    <property type="match status" value="1"/>
</dbReference>
<dbReference type="GO" id="GO:0005524">
    <property type="term" value="F:ATP binding"/>
    <property type="evidence" value="ECO:0007669"/>
    <property type="project" value="UniProtKB-KW"/>
</dbReference>
<evidence type="ECO:0000256" key="4">
    <source>
        <dbReference type="ARBA" id="ARBA00022475"/>
    </source>
</evidence>
<keyword evidence="10" id="KW-0902">Two-component regulatory system</keyword>
<dbReference type="EC" id="2.7.13.3" evidence="3"/>
<dbReference type="InterPro" id="IPR000014">
    <property type="entry name" value="PAS"/>
</dbReference>
<dbReference type="Pfam" id="PF02518">
    <property type="entry name" value="HATPase_c"/>
    <property type="match status" value="1"/>
</dbReference>
<dbReference type="Gene3D" id="3.30.450.20">
    <property type="entry name" value="PAS domain"/>
    <property type="match status" value="3"/>
</dbReference>
<dbReference type="InterPro" id="IPR036097">
    <property type="entry name" value="HisK_dim/P_sf"/>
</dbReference>
<dbReference type="SMART" id="SM00387">
    <property type="entry name" value="HATPase_c"/>
    <property type="match status" value="1"/>
</dbReference>
<evidence type="ECO:0000256" key="9">
    <source>
        <dbReference type="ARBA" id="ARBA00022840"/>
    </source>
</evidence>
<gene>
    <name evidence="14" type="ORF">PQJ61_07315</name>
</gene>
<dbReference type="InterPro" id="IPR035965">
    <property type="entry name" value="PAS-like_dom_sf"/>
</dbReference>
<evidence type="ECO:0000259" key="12">
    <source>
        <dbReference type="PROSITE" id="PS50109"/>
    </source>
</evidence>
<evidence type="ECO:0000256" key="6">
    <source>
        <dbReference type="ARBA" id="ARBA00022679"/>
    </source>
</evidence>
<protein>
    <recommendedName>
        <fullName evidence="3">histidine kinase</fullName>
        <ecNumber evidence="3">2.7.13.3</ecNumber>
    </recommendedName>
</protein>
<feature type="domain" description="PAS" evidence="13">
    <location>
        <begin position="6"/>
        <end position="53"/>
    </location>
</feature>
<organism evidence="14 15">
    <name type="scientific">Candidatus Thalassospirochaeta sargassi</name>
    <dbReference type="NCBI Taxonomy" id="3119039"/>
    <lineage>
        <taxon>Bacteria</taxon>
        <taxon>Pseudomonadati</taxon>
        <taxon>Spirochaetota</taxon>
        <taxon>Spirochaetia</taxon>
        <taxon>Spirochaetales</taxon>
        <taxon>Spirochaetaceae</taxon>
        <taxon>Candidatus Thalassospirochaeta</taxon>
    </lineage>
</organism>
<dbReference type="InterPro" id="IPR036890">
    <property type="entry name" value="HATPase_C_sf"/>
</dbReference>
<comment type="catalytic activity">
    <reaction evidence="1">
        <text>ATP + protein L-histidine = ADP + protein N-phospho-L-histidine.</text>
        <dbReference type="EC" id="2.7.13.3"/>
    </reaction>
</comment>
<keyword evidence="5" id="KW-0597">Phosphoprotein</keyword>
<keyword evidence="7" id="KW-0547">Nucleotide-binding</keyword>
<evidence type="ECO:0000256" key="3">
    <source>
        <dbReference type="ARBA" id="ARBA00012438"/>
    </source>
</evidence>
<dbReference type="Proteomes" id="UP001221217">
    <property type="component" value="Unassembled WGS sequence"/>
</dbReference>
<evidence type="ECO:0000256" key="10">
    <source>
        <dbReference type="ARBA" id="ARBA00023012"/>
    </source>
</evidence>
<evidence type="ECO:0000256" key="5">
    <source>
        <dbReference type="ARBA" id="ARBA00022553"/>
    </source>
</evidence>
<evidence type="ECO:0000259" key="13">
    <source>
        <dbReference type="PROSITE" id="PS50112"/>
    </source>
</evidence>
<keyword evidence="4" id="KW-1003">Cell membrane</keyword>
<dbReference type="SUPFAM" id="SSF55785">
    <property type="entry name" value="PYP-like sensor domain (PAS domain)"/>
    <property type="match status" value="3"/>
</dbReference>
<dbReference type="PANTHER" id="PTHR43711">
    <property type="entry name" value="TWO-COMPONENT HISTIDINE KINASE"/>
    <property type="match status" value="1"/>
</dbReference>
<dbReference type="GO" id="GO:0000155">
    <property type="term" value="F:phosphorelay sensor kinase activity"/>
    <property type="evidence" value="ECO:0007669"/>
    <property type="project" value="InterPro"/>
</dbReference>
<dbReference type="Pfam" id="PF00512">
    <property type="entry name" value="HisKA"/>
    <property type="match status" value="1"/>
</dbReference>
<name>A0AAJ1IC47_9SPIO</name>
<dbReference type="CDD" id="cd16922">
    <property type="entry name" value="HATPase_EvgS-ArcB-TorS-like"/>
    <property type="match status" value="1"/>
</dbReference>
<proteinExistence type="predicted"/>
<dbReference type="Pfam" id="PF13426">
    <property type="entry name" value="PAS_9"/>
    <property type="match status" value="1"/>
</dbReference>
<evidence type="ECO:0000256" key="8">
    <source>
        <dbReference type="ARBA" id="ARBA00022777"/>
    </source>
</evidence>
<dbReference type="CDD" id="cd00082">
    <property type="entry name" value="HisKA"/>
    <property type="match status" value="1"/>
</dbReference>
<dbReference type="PANTHER" id="PTHR43711:SF31">
    <property type="entry name" value="HISTIDINE KINASE"/>
    <property type="match status" value="1"/>
</dbReference>
<evidence type="ECO:0000256" key="2">
    <source>
        <dbReference type="ARBA" id="ARBA00004236"/>
    </source>
</evidence>
<dbReference type="SMART" id="SM00091">
    <property type="entry name" value="PAS"/>
    <property type="match status" value="3"/>
</dbReference>
<evidence type="ECO:0000313" key="14">
    <source>
        <dbReference type="EMBL" id="MDC7226558.1"/>
    </source>
</evidence>
<dbReference type="InterPro" id="IPR004358">
    <property type="entry name" value="Sig_transdc_His_kin-like_C"/>
</dbReference>
<evidence type="ECO:0000256" key="11">
    <source>
        <dbReference type="ARBA" id="ARBA00023136"/>
    </source>
</evidence>
<keyword evidence="6" id="KW-0808">Transferase</keyword>
<dbReference type="SUPFAM" id="SSF55874">
    <property type="entry name" value="ATPase domain of HSP90 chaperone/DNA topoisomerase II/histidine kinase"/>
    <property type="match status" value="1"/>
</dbReference>
<dbReference type="FunFam" id="3.30.565.10:FF:000023">
    <property type="entry name" value="PAS domain-containing sensor histidine kinase"/>
    <property type="match status" value="1"/>
</dbReference>
<dbReference type="GO" id="GO:0006355">
    <property type="term" value="P:regulation of DNA-templated transcription"/>
    <property type="evidence" value="ECO:0007669"/>
    <property type="project" value="InterPro"/>
</dbReference>
<feature type="domain" description="Histidine kinase" evidence="12">
    <location>
        <begin position="402"/>
        <end position="610"/>
    </location>
</feature>
<sequence length="610" mass="70177">MKMSPDCNDLLLILNQTSDPVFFLSPDFVFIWTNEAYAEYMGFKREEILSMSLENVIAVEYAPVLKTKFRSISPDNRIFENIYPSVLTDGSIILETWHNEGIFDEQGELKYFYCIASLKEESREKKPLSPMQTNLVSSTLLGTSLIGIIISVDNEIQYINGKCKEILGVYSEMKPGMNLSRLFNDYFGDSAEELLSAQLRNTTDNWEIEYHHPDGHDSWLSIVRKAQRYNGKNADLLLVEDITERKLNEIEIKTARNRLADVMRIAGVGYWERDFENKRWIWSDETYDIYNVTRGTLIRDEDIESAVLPEFRSSRTNRIEELLNNKKQKGFFRFEYKIQPFNMEPKWIEGEGFLENGTDPDKKRFYGWVRDLTERKIFEQELQKAKEKAEESERLKTFFLANMSHEIRTPLNAIVGFSDLLTRDPSDDEKVKFKSIINQSSKLLLKIIDDILDISSIEAGTLDIQSEQLILGDIFNEIKFLFLENDKPDIDLNIIIPGESACVYADRERLKQVIINLINNAYKYTSEGSITLSASKNNNEMVISVSDTGIGIPPEEQEHIFERFYQSDTFSKGTGLGLTISRSIIEQMGGKITLRSEPGKGSTFILTLPA</sequence>
<evidence type="ECO:0000256" key="7">
    <source>
        <dbReference type="ARBA" id="ARBA00022741"/>
    </source>
</evidence>
<dbReference type="Gene3D" id="3.30.565.10">
    <property type="entry name" value="Histidine kinase-like ATPase, C-terminal domain"/>
    <property type="match status" value="1"/>
</dbReference>
<dbReference type="CDD" id="cd00130">
    <property type="entry name" value="PAS"/>
    <property type="match status" value="2"/>
</dbReference>
<dbReference type="AlphaFoldDB" id="A0AAJ1IC47"/>
<dbReference type="InterPro" id="IPR050736">
    <property type="entry name" value="Sensor_HK_Regulatory"/>
</dbReference>
<comment type="caution">
    <text evidence="14">The sequence shown here is derived from an EMBL/GenBank/DDBJ whole genome shotgun (WGS) entry which is preliminary data.</text>
</comment>
<reference evidence="14 15" key="1">
    <citation type="submission" date="2022-12" db="EMBL/GenBank/DDBJ databases">
        <title>Metagenome assembled genome from gulf of manar.</title>
        <authorList>
            <person name="Kohli P."/>
            <person name="Pk S."/>
            <person name="Venkata Ramana C."/>
            <person name="Sasikala C."/>
        </authorList>
    </citation>
    <scope>NUCLEOTIDE SEQUENCE [LARGE SCALE GENOMIC DNA]</scope>
    <source>
        <strain evidence="14">JB008</strain>
    </source>
</reference>
<keyword evidence="8 14" id="KW-0418">Kinase</keyword>
<dbReference type="PROSITE" id="PS50109">
    <property type="entry name" value="HIS_KIN"/>
    <property type="match status" value="1"/>
</dbReference>
<evidence type="ECO:0000313" key="15">
    <source>
        <dbReference type="Proteomes" id="UP001221217"/>
    </source>
</evidence>
<dbReference type="InterPro" id="IPR005467">
    <property type="entry name" value="His_kinase_dom"/>
</dbReference>
<evidence type="ECO:0000256" key="1">
    <source>
        <dbReference type="ARBA" id="ARBA00000085"/>
    </source>
</evidence>
<dbReference type="InterPro" id="IPR003661">
    <property type="entry name" value="HisK_dim/P_dom"/>
</dbReference>
<dbReference type="InterPro" id="IPR013767">
    <property type="entry name" value="PAS_fold"/>
</dbReference>
<dbReference type="Pfam" id="PF00989">
    <property type="entry name" value="PAS"/>
    <property type="match status" value="1"/>
</dbReference>
<accession>A0AAJ1IC47</accession>
<dbReference type="SMART" id="SM00388">
    <property type="entry name" value="HisKA"/>
    <property type="match status" value="1"/>
</dbReference>
<dbReference type="NCBIfam" id="TIGR00229">
    <property type="entry name" value="sensory_box"/>
    <property type="match status" value="2"/>
</dbReference>
<dbReference type="PRINTS" id="PR00344">
    <property type="entry name" value="BCTRLSENSOR"/>
</dbReference>
<dbReference type="PROSITE" id="PS50112">
    <property type="entry name" value="PAS"/>
    <property type="match status" value="1"/>
</dbReference>